<reference evidence="1 2" key="1">
    <citation type="journal article" date="2015" name="Nature">
        <title>rRNA introns, odd ribosomes, and small enigmatic genomes across a large radiation of phyla.</title>
        <authorList>
            <person name="Brown C.T."/>
            <person name="Hug L.A."/>
            <person name="Thomas B.C."/>
            <person name="Sharon I."/>
            <person name="Castelle C.J."/>
            <person name="Singh A."/>
            <person name="Wilkins M.J."/>
            <person name="Williams K.H."/>
            <person name="Banfield J.F."/>
        </authorList>
    </citation>
    <scope>NUCLEOTIDE SEQUENCE [LARGE SCALE GENOMIC DNA]</scope>
</reference>
<dbReference type="Pfam" id="PF05635">
    <property type="entry name" value="23S_rRNA_IVP"/>
    <property type="match status" value="1"/>
</dbReference>
<evidence type="ECO:0000313" key="2">
    <source>
        <dbReference type="Proteomes" id="UP000033867"/>
    </source>
</evidence>
<sequence>MTQQDFYKKFKRLTHECVMEVYDIVSQFPKEERYGASDQLRRAVVSIMLNYLEGFGRRKEKVKLNFFEISYGSLRESKYLVVLAYERKWITKKQYESIFSKLDEMGAMLWSMIQGLEKMISAI</sequence>
<dbReference type="Proteomes" id="UP000033867">
    <property type="component" value="Unassembled WGS sequence"/>
</dbReference>
<dbReference type="CDD" id="cd16377">
    <property type="entry name" value="23S_rRNA_IVP_like"/>
    <property type="match status" value="1"/>
</dbReference>
<dbReference type="InterPro" id="IPR036583">
    <property type="entry name" value="23S_rRNA_IVS_sf"/>
</dbReference>
<protein>
    <submittedName>
        <fullName evidence="1">S23 ribosomal</fullName>
    </submittedName>
</protein>
<comment type="caution">
    <text evidence="1">The sequence shown here is derived from an EMBL/GenBank/DDBJ whole genome shotgun (WGS) entry which is preliminary data.</text>
</comment>
<proteinExistence type="predicted"/>
<dbReference type="PANTHER" id="PTHR38471:SF2">
    <property type="entry name" value="FOUR HELIX BUNDLE PROTEIN"/>
    <property type="match status" value="1"/>
</dbReference>
<name>A0A0G1DMU2_9BACT</name>
<dbReference type="EMBL" id="LCEK01000013">
    <property type="protein sequence ID" value="KKS72131.1"/>
    <property type="molecule type" value="Genomic_DNA"/>
</dbReference>
<dbReference type="InterPro" id="IPR012657">
    <property type="entry name" value="23S_rRNA-intervening_sequence"/>
</dbReference>
<dbReference type="NCBIfam" id="TIGR02436">
    <property type="entry name" value="four helix bundle protein"/>
    <property type="match status" value="1"/>
</dbReference>
<dbReference type="SUPFAM" id="SSF158446">
    <property type="entry name" value="IVS-encoded protein-like"/>
    <property type="match status" value="1"/>
</dbReference>
<evidence type="ECO:0000313" key="1">
    <source>
        <dbReference type="EMBL" id="KKS72131.1"/>
    </source>
</evidence>
<organism evidence="1 2">
    <name type="scientific">Candidatus Magasanikbacteria bacterium GW2011_GWE2_42_7</name>
    <dbReference type="NCBI Taxonomy" id="1619052"/>
    <lineage>
        <taxon>Bacteria</taxon>
        <taxon>Candidatus Magasanikiibacteriota</taxon>
    </lineage>
</organism>
<dbReference type="AlphaFoldDB" id="A0A0G1DMU2"/>
<gene>
    <name evidence="1" type="ORF">UV42_C0013G0009</name>
</gene>
<dbReference type="Gene3D" id="1.20.1440.60">
    <property type="entry name" value="23S rRNA-intervening sequence"/>
    <property type="match status" value="1"/>
</dbReference>
<dbReference type="PANTHER" id="PTHR38471">
    <property type="entry name" value="FOUR HELIX BUNDLE PROTEIN"/>
    <property type="match status" value="1"/>
</dbReference>
<accession>A0A0G1DMU2</accession>